<proteinExistence type="predicted"/>
<name>A0A067JQV6_JATCU</name>
<sequence>MRRLSLYDCINRPLRATDASRSDQQPPEGVETVVHHRKRNRHRPPRRSLARYPL</sequence>
<accession>A0A067JQV6</accession>
<evidence type="ECO:0000313" key="2">
    <source>
        <dbReference type="EMBL" id="KDP26336.1"/>
    </source>
</evidence>
<protein>
    <submittedName>
        <fullName evidence="2">Uncharacterized protein</fullName>
    </submittedName>
</protein>
<feature type="compositionally biased region" description="Basic residues" evidence="1">
    <location>
        <begin position="35"/>
        <end position="54"/>
    </location>
</feature>
<organism evidence="2 3">
    <name type="scientific">Jatropha curcas</name>
    <name type="common">Barbados nut</name>
    <dbReference type="NCBI Taxonomy" id="180498"/>
    <lineage>
        <taxon>Eukaryota</taxon>
        <taxon>Viridiplantae</taxon>
        <taxon>Streptophyta</taxon>
        <taxon>Embryophyta</taxon>
        <taxon>Tracheophyta</taxon>
        <taxon>Spermatophyta</taxon>
        <taxon>Magnoliopsida</taxon>
        <taxon>eudicotyledons</taxon>
        <taxon>Gunneridae</taxon>
        <taxon>Pentapetalae</taxon>
        <taxon>rosids</taxon>
        <taxon>fabids</taxon>
        <taxon>Malpighiales</taxon>
        <taxon>Euphorbiaceae</taxon>
        <taxon>Crotonoideae</taxon>
        <taxon>Jatropheae</taxon>
        <taxon>Jatropha</taxon>
    </lineage>
</organism>
<dbReference type="AlphaFoldDB" id="A0A067JQV6"/>
<dbReference type="Proteomes" id="UP000027138">
    <property type="component" value="Unassembled WGS sequence"/>
</dbReference>
<keyword evidence="3" id="KW-1185">Reference proteome</keyword>
<gene>
    <name evidence="2" type="ORF">JCGZ_22111</name>
</gene>
<reference evidence="2 3" key="1">
    <citation type="journal article" date="2014" name="PLoS ONE">
        <title>Global Analysis of Gene Expression Profiles in Physic Nut (Jatropha curcas L.) Seedlings Exposed to Salt Stress.</title>
        <authorList>
            <person name="Zhang L."/>
            <person name="Zhang C."/>
            <person name="Wu P."/>
            <person name="Chen Y."/>
            <person name="Li M."/>
            <person name="Jiang H."/>
            <person name="Wu G."/>
        </authorList>
    </citation>
    <scope>NUCLEOTIDE SEQUENCE [LARGE SCALE GENOMIC DNA]</scope>
    <source>
        <strain evidence="3">cv. GZQX0401</strain>
        <tissue evidence="2">Young leaves</tissue>
    </source>
</reference>
<evidence type="ECO:0000313" key="3">
    <source>
        <dbReference type="Proteomes" id="UP000027138"/>
    </source>
</evidence>
<evidence type="ECO:0000256" key="1">
    <source>
        <dbReference type="SAM" id="MobiDB-lite"/>
    </source>
</evidence>
<dbReference type="EMBL" id="KK914895">
    <property type="protein sequence ID" value="KDP26336.1"/>
    <property type="molecule type" value="Genomic_DNA"/>
</dbReference>
<feature type="region of interest" description="Disordered" evidence="1">
    <location>
        <begin position="14"/>
        <end position="54"/>
    </location>
</feature>